<feature type="compositionally biased region" description="Low complexity" evidence="1">
    <location>
        <begin position="379"/>
        <end position="394"/>
    </location>
</feature>
<name>A0A1Y6K5S9_9CHLR</name>
<feature type="domain" description="DZANK-type" evidence="2">
    <location>
        <begin position="407"/>
        <end position="456"/>
    </location>
</feature>
<evidence type="ECO:0000313" key="4">
    <source>
        <dbReference type="Proteomes" id="UP000195514"/>
    </source>
</evidence>
<proteinExistence type="predicted"/>
<evidence type="ECO:0000313" key="3">
    <source>
        <dbReference type="EMBL" id="SMX53949.1"/>
    </source>
</evidence>
<dbReference type="EMBL" id="LT859958">
    <property type="protein sequence ID" value="SMX53949.1"/>
    <property type="molecule type" value="Genomic_DNA"/>
</dbReference>
<sequence>MEQASIKHIWLQPGELAFLIEHYGIAIEKRSPLISLPVFNRWPEQRPVSYLMEDLQSKLSDEQAKQYLRALVSSTSMIQIKQGYHRKPVSSSFAFKAAPEGEILLLKTRPDTGVELIFPFSLQTLTDQLCEPMEHISNLGFSQDYLSPLAPSGLAALLALADHFNEVYPYPDPNWIPNRPLIFTLKSWHERLIKGRNAAIHESLLAAYINLTGNSLPEVNLEDLEFWLLAFINDLYIGLEDDRQLPGDADAEYFVAEDLLVILRCLAWWDLTLALEKIPVGAQGAKQALTFLQASVLWQFVPTHPEGLLIAPQIINGWLLKERVSEFLDHMLAAGLAEDPELTGDHRPVKIERQVSPQPQAADKTVVAQPSVAKPRPKPATSSASPPAAPIQPKTSTPSRPSSARVCSNCGTQLSPTAKFCKTCGLKVDDVPSPVNVCKQCGQPIRTGAAFCKNCGFRVN</sequence>
<dbReference type="Pfam" id="PF12773">
    <property type="entry name" value="DZR"/>
    <property type="match status" value="1"/>
</dbReference>
<feature type="region of interest" description="Disordered" evidence="1">
    <location>
        <begin position="353"/>
        <end position="405"/>
    </location>
</feature>
<gene>
    <name evidence="3" type="ORF">CFX1CAM_0884</name>
</gene>
<dbReference type="Proteomes" id="UP000195514">
    <property type="component" value="Chromosome I"/>
</dbReference>
<dbReference type="AlphaFoldDB" id="A0A1Y6K5S9"/>
<evidence type="ECO:0000256" key="1">
    <source>
        <dbReference type="SAM" id="MobiDB-lite"/>
    </source>
</evidence>
<keyword evidence="4" id="KW-1185">Reference proteome</keyword>
<dbReference type="InterPro" id="IPR025874">
    <property type="entry name" value="DZR"/>
</dbReference>
<protein>
    <recommendedName>
        <fullName evidence="2">DZANK-type domain-containing protein</fullName>
    </recommendedName>
</protein>
<accession>A0A1Y6K5S9</accession>
<reference evidence="4" key="1">
    <citation type="submission" date="2017-05" db="EMBL/GenBank/DDBJ databases">
        <authorList>
            <person name="Kirkegaard R."/>
            <person name="Mcilroy J S."/>
        </authorList>
    </citation>
    <scope>NUCLEOTIDE SEQUENCE [LARGE SCALE GENOMIC DNA]</scope>
</reference>
<evidence type="ECO:0000259" key="2">
    <source>
        <dbReference type="Pfam" id="PF12773"/>
    </source>
</evidence>
<feature type="compositionally biased region" description="Polar residues" evidence="1">
    <location>
        <begin position="395"/>
        <end position="405"/>
    </location>
</feature>
<dbReference type="KEGG" id="abat:CFX1CAM_0884"/>
<organism evidence="3 4">
    <name type="scientific">Candidatus Brevifilum fermentans</name>
    <dbReference type="NCBI Taxonomy" id="1986204"/>
    <lineage>
        <taxon>Bacteria</taxon>
        <taxon>Bacillati</taxon>
        <taxon>Chloroflexota</taxon>
        <taxon>Anaerolineae</taxon>
        <taxon>Anaerolineales</taxon>
        <taxon>Anaerolineaceae</taxon>
        <taxon>Candidatus Brevifilum</taxon>
    </lineage>
</organism>